<evidence type="ECO:0000313" key="2">
    <source>
        <dbReference type="EMBL" id="KFI83928.1"/>
    </source>
</evidence>
<feature type="compositionally biased region" description="Low complexity" evidence="1">
    <location>
        <begin position="182"/>
        <end position="193"/>
    </location>
</feature>
<reference evidence="2 3" key="1">
    <citation type="submission" date="2014-03" db="EMBL/GenBank/DDBJ databases">
        <title>Genomics of Bifidobacteria.</title>
        <authorList>
            <person name="Ventura M."/>
            <person name="Milani C."/>
            <person name="Lugli G.A."/>
        </authorList>
    </citation>
    <scope>NUCLEOTIDE SEQUENCE [LARGE SCALE GENOMIC DNA]</scope>
    <source>
        <strain evidence="2 3">LMG 21816</strain>
    </source>
</reference>
<name>A0A7V8HRF0_9BIFI</name>
<proteinExistence type="predicted"/>
<dbReference type="Proteomes" id="UP000029109">
    <property type="component" value="Unassembled WGS sequence"/>
</dbReference>
<gene>
    <name evidence="2" type="ORF">BPULL_0669</name>
</gene>
<dbReference type="EMBL" id="JGZJ01000004">
    <property type="protein sequence ID" value="KFI83928.1"/>
    <property type="molecule type" value="Genomic_DNA"/>
</dbReference>
<evidence type="ECO:0000313" key="3">
    <source>
        <dbReference type="Proteomes" id="UP000029109"/>
    </source>
</evidence>
<evidence type="ECO:0000256" key="1">
    <source>
        <dbReference type="SAM" id="MobiDB-lite"/>
    </source>
</evidence>
<organism evidence="2 3">
    <name type="scientific">Bifidobacterium pullorum</name>
    <dbReference type="NCBI Taxonomy" id="78448"/>
    <lineage>
        <taxon>Bacteria</taxon>
        <taxon>Bacillati</taxon>
        <taxon>Actinomycetota</taxon>
        <taxon>Actinomycetes</taxon>
        <taxon>Bifidobacteriales</taxon>
        <taxon>Bifidobacteriaceae</taxon>
        <taxon>Bifidobacterium</taxon>
    </lineage>
</organism>
<feature type="compositionally biased region" description="Basic and acidic residues" evidence="1">
    <location>
        <begin position="113"/>
        <end position="123"/>
    </location>
</feature>
<sequence>MTRPGTAQPDTRRRRASTGQLMDGIMRLARQLPLTRQVLAEQLETATPAQMEFMHAWMNAEIESRERSKRARLLKQGGFPQSKELDGYDWTPLRFPVDYGRQSLEGLDFVERRGGRGHVRDHPAPATTQSRDRAGPQGLPRGHSRPGSSPPPELVMRLLRANAENRLDRETLPDRQGPAPWSSTSSDTSRSTR</sequence>
<comment type="caution">
    <text evidence="2">The sequence shown here is derived from an EMBL/GenBank/DDBJ whole genome shotgun (WGS) entry which is preliminary data.</text>
</comment>
<feature type="non-terminal residue" evidence="2">
    <location>
        <position position="193"/>
    </location>
</feature>
<keyword evidence="2" id="KW-0067">ATP-binding</keyword>
<keyword evidence="2" id="KW-0547">Nucleotide-binding</keyword>
<feature type="compositionally biased region" description="Basic and acidic residues" evidence="1">
    <location>
        <begin position="163"/>
        <end position="173"/>
    </location>
</feature>
<feature type="region of interest" description="Disordered" evidence="1">
    <location>
        <begin position="113"/>
        <end position="193"/>
    </location>
</feature>
<accession>A0A7V8HRF0</accession>
<dbReference type="AlphaFoldDB" id="A0A7V8HRF0"/>
<protein>
    <submittedName>
        <fullName evidence="2">IstB-like ATP-binding protein</fullName>
    </submittedName>
</protein>
<dbReference type="GO" id="GO:0005524">
    <property type="term" value="F:ATP binding"/>
    <property type="evidence" value="ECO:0007669"/>
    <property type="project" value="UniProtKB-KW"/>
</dbReference>